<evidence type="ECO:0000256" key="8">
    <source>
        <dbReference type="ARBA" id="ARBA00023136"/>
    </source>
</evidence>
<feature type="compositionally biased region" description="Pro residues" evidence="11">
    <location>
        <begin position="1306"/>
        <end position="1315"/>
    </location>
</feature>
<dbReference type="Pfam" id="PF22314">
    <property type="entry name" value="NPC1_MLD"/>
    <property type="match status" value="1"/>
</dbReference>
<keyword evidence="6 12" id="KW-1133">Transmembrane helix</keyword>
<comment type="subcellular location">
    <subcellularLocation>
        <location evidence="1">Membrane</location>
        <topology evidence="1">Multi-pass membrane protein</topology>
    </subcellularLocation>
</comment>
<dbReference type="SUPFAM" id="SSF82866">
    <property type="entry name" value="Multidrug efflux transporter AcrB transmembrane domain"/>
    <property type="match status" value="2"/>
</dbReference>
<dbReference type="Pfam" id="PF16414">
    <property type="entry name" value="NPC1_N"/>
    <property type="match status" value="1"/>
</dbReference>
<dbReference type="PANTHER" id="PTHR45727:SF2">
    <property type="entry name" value="NPC INTRACELLULAR CHOLESTEROL TRANSPORTER 1"/>
    <property type="match status" value="1"/>
</dbReference>
<dbReference type="Proteomes" id="UP000193411">
    <property type="component" value="Unassembled WGS sequence"/>
</dbReference>
<feature type="compositionally biased region" description="Acidic residues" evidence="11">
    <location>
        <begin position="354"/>
        <end position="366"/>
    </location>
</feature>
<keyword evidence="5" id="KW-0732">Signal</keyword>
<evidence type="ECO:0000256" key="3">
    <source>
        <dbReference type="ARBA" id="ARBA00022448"/>
    </source>
</evidence>
<evidence type="ECO:0000256" key="9">
    <source>
        <dbReference type="ARBA" id="ARBA00023157"/>
    </source>
</evidence>
<keyword evidence="7" id="KW-0445">Lipid transport</keyword>
<evidence type="ECO:0000313" key="15">
    <source>
        <dbReference type="Proteomes" id="UP000193411"/>
    </source>
</evidence>
<feature type="transmembrane region" description="Helical" evidence="12">
    <location>
        <begin position="798"/>
        <end position="826"/>
    </location>
</feature>
<comment type="similarity">
    <text evidence="2">Belongs to the patched family.</text>
</comment>
<dbReference type="EMBL" id="MCFL01000039">
    <property type="protein sequence ID" value="ORZ33057.1"/>
    <property type="molecule type" value="Genomic_DNA"/>
</dbReference>
<keyword evidence="10" id="KW-0325">Glycoprotein</keyword>
<dbReference type="InterPro" id="IPR053956">
    <property type="entry name" value="NPC1_MLD"/>
</dbReference>
<sequence length="1424" mass="151189">MPQHPVMSATQSGGGLSLFAAPAANKRGGRCVMYGQCGRKSFFSPPLNCPVDLMPAVEPSPDFRARLTAKCGARYASGAVCCDPAQLATLESSITIAERFVSACPACWQNMQAFWCDFICHPDQASFLNVTAVETVSGKDVVMGVDYVVGESFSRGFYDSCKDIKFGPDNRFAMDFIGGGAKSPQQFLDFMGAPKPEVGGSPFPIRFPTGAAVPSTFTPHSPPAIPCNSTIPGTACSCVDCEQVCPVLPPLHNPTDDAADGAHRPHLPDVPPIPGCTLGTWSCRAIAGAVLVLVIVLGWVVVGLTRWGRRVVRRAARKRALLQAASIAANRQQDEEERQGLLSPSSTRAVAGDVSEDDDEGEEADEDNRHSYSLTVEGGRVHIHVLRTNPPTGAEALFLRLGEFATNRPSTTIFLSLLVVLGCLSGWYFRGLGIVTDPIGLWVPPNSPALAAKAMFDSHFGPFYRTQQLIITSANTSSPNVVTESALRQVFALQTQLTLEGTFDGTSLADVCLHPLPNVPVPGGCVVQSVAGYWQNSLAVFNKSDWRTHLATCVANPAQTQCLPAFGQPIKPEMVMDLDTPPTAKRAAKASTSPPTASAFVVTFVNRNADSSTPAGRALLANALKWEAWARGVLERESQSWSKPSSSATPLSLAYSTESSIETEVARATSADGWIVAVSYVAMVAYIISTLRSPTVGFTAVVLVLLSVGMAMGIMAWAQVPASFILLEVLPFLALAIGVDNVFLLVEALHAVTLFPNTKARVATALSRQGPGFLLSFTCEVLVFLAAALIDIPAVSAFALYAATTVACLFFLQCTMFVAVLSLIHVPPVVHSATWWSRFVKWLIRNRWGLLATVAGVTTGTALLLGNVQLGLDQRDALPKESHLAGYFDALDRHFAVGPPVYYMVPDVDMDTMDDFVNMCGRFADCRNVSVPNVLEQERKRSWDSYLASPSTAWLDDFVYWLQPNPDDDADDDFGPPSCCARRRANMTEFCDPNSDSAGDCVSCISPARKWSPTSIRSTLNAVHGQVPDLLRHWLASTPSADCPQAGAAYADTAAHELVAKELTVLTGRQVTAYSVFHPFFAQYDGLEVATWKLLILAHLLVGCVAVVLLASIRHALLLVISMVIMLVWIAGVSLGIAGVPLNGVSVVNLVMATGLGVEFCVHVLRALAGPPARTRAQRVKQALVGAGAAVLAGIGWTKLVGVAVLAFARSSIFRTYYFGLYLCILVAGLMVGLIVLPLLLLFFGAEAKDEDTVVPNGPAIVPAASSPDPSRLGRLPTRPLHGNVNGLLPITGSSPATASTVTPTSPTPTNPRPPAHVVNLSSSTSPSGVASDSLASPAHHHFATPVPLPSHLSMSASEQSSSTGGSTTIQASAVAPSTSRPRAIPQYIVAEQQQQQQIGGRGKATFEVGSMGQGGAGSSLESD</sequence>
<organism evidence="14 15">
    <name type="scientific">Catenaria anguillulae PL171</name>
    <dbReference type="NCBI Taxonomy" id="765915"/>
    <lineage>
        <taxon>Eukaryota</taxon>
        <taxon>Fungi</taxon>
        <taxon>Fungi incertae sedis</taxon>
        <taxon>Blastocladiomycota</taxon>
        <taxon>Blastocladiomycetes</taxon>
        <taxon>Blastocladiales</taxon>
        <taxon>Catenariaceae</taxon>
        <taxon>Catenaria</taxon>
    </lineage>
</organism>
<dbReference type="GO" id="GO:0015918">
    <property type="term" value="P:sterol transport"/>
    <property type="evidence" value="ECO:0007669"/>
    <property type="project" value="TreeGrafter"/>
</dbReference>
<dbReference type="PROSITE" id="PS50156">
    <property type="entry name" value="SSD"/>
    <property type="match status" value="1"/>
</dbReference>
<evidence type="ECO:0000256" key="6">
    <source>
        <dbReference type="ARBA" id="ARBA00022989"/>
    </source>
</evidence>
<feature type="transmembrane region" description="Helical" evidence="12">
    <location>
        <begin position="410"/>
        <end position="429"/>
    </location>
</feature>
<keyword evidence="8 12" id="KW-0472">Membrane</keyword>
<evidence type="ECO:0000259" key="13">
    <source>
        <dbReference type="PROSITE" id="PS50156"/>
    </source>
</evidence>
<feature type="region of interest" description="Disordered" evidence="11">
    <location>
        <begin position="1259"/>
        <end position="1381"/>
    </location>
</feature>
<evidence type="ECO:0000256" key="7">
    <source>
        <dbReference type="ARBA" id="ARBA00023055"/>
    </source>
</evidence>
<feature type="transmembrane region" description="Helical" evidence="12">
    <location>
        <begin position="285"/>
        <end position="308"/>
    </location>
</feature>
<evidence type="ECO:0000256" key="2">
    <source>
        <dbReference type="ARBA" id="ARBA00005585"/>
    </source>
</evidence>
<evidence type="ECO:0000256" key="4">
    <source>
        <dbReference type="ARBA" id="ARBA00022692"/>
    </source>
</evidence>
<feature type="compositionally biased region" description="Low complexity" evidence="11">
    <location>
        <begin position="1292"/>
        <end position="1305"/>
    </location>
</feature>
<dbReference type="InterPro" id="IPR000731">
    <property type="entry name" value="SSD"/>
</dbReference>
<dbReference type="Pfam" id="PF12349">
    <property type="entry name" value="Sterol-sensing"/>
    <property type="match status" value="1"/>
</dbReference>
<dbReference type="Gene3D" id="1.20.1640.10">
    <property type="entry name" value="Multidrug efflux transporter AcrB transmembrane domain"/>
    <property type="match status" value="2"/>
</dbReference>
<feature type="transmembrane region" description="Helical" evidence="12">
    <location>
        <begin position="773"/>
        <end position="792"/>
    </location>
</feature>
<name>A0A1Y2HEP7_9FUNG</name>
<feature type="domain" description="SSD" evidence="13">
    <location>
        <begin position="696"/>
        <end position="823"/>
    </location>
</feature>
<accession>A0A1Y2HEP7</accession>
<reference evidence="14 15" key="1">
    <citation type="submission" date="2016-07" db="EMBL/GenBank/DDBJ databases">
        <title>Pervasive Adenine N6-methylation of Active Genes in Fungi.</title>
        <authorList>
            <consortium name="DOE Joint Genome Institute"/>
            <person name="Mondo S.J."/>
            <person name="Dannebaum R.O."/>
            <person name="Kuo R.C."/>
            <person name="Labutti K."/>
            <person name="Haridas S."/>
            <person name="Kuo A."/>
            <person name="Salamov A."/>
            <person name="Ahrendt S.R."/>
            <person name="Lipzen A."/>
            <person name="Sullivan W."/>
            <person name="Andreopoulos W.B."/>
            <person name="Clum A."/>
            <person name="Lindquist E."/>
            <person name="Daum C."/>
            <person name="Ramamoorthy G.K."/>
            <person name="Gryganskyi A."/>
            <person name="Culley D."/>
            <person name="Magnuson J.K."/>
            <person name="James T.Y."/>
            <person name="O'Malley M.A."/>
            <person name="Stajich J.E."/>
            <person name="Spatafora J.W."/>
            <person name="Visel A."/>
            <person name="Grigoriev I.V."/>
        </authorList>
    </citation>
    <scope>NUCLEOTIDE SEQUENCE [LARGE SCALE GENOMIC DNA]</scope>
    <source>
        <strain evidence="14 15">PL171</strain>
    </source>
</reference>
<keyword evidence="3" id="KW-0813">Transport</keyword>
<feature type="transmembrane region" description="Helical" evidence="12">
    <location>
        <begin position="847"/>
        <end position="866"/>
    </location>
</feature>
<dbReference type="GO" id="GO:0032934">
    <property type="term" value="F:sterol binding"/>
    <property type="evidence" value="ECO:0007669"/>
    <property type="project" value="TreeGrafter"/>
</dbReference>
<keyword evidence="4 12" id="KW-0812">Transmembrane</keyword>
<feature type="transmembrane region" description="Helical" evidence="12">
    <location>
        <begin position="1117"/>
        <end position="1138"/>
    </location>
</feature>
<feature type="compositionally biased region" description="Low complexity" evidence="11">
    <location>
        <begin position="1354"/>
        <end position="1374"/>
    </location>
</feature>
<dbReference type="GO" id="GO:0016020">
    <property type="term" value="C:membrane"/>
    <property type="evidence" value="ECO:0007669"/>
    <property type="project" value="UniProtKB-SubCell"/>
</dbReference>
<feature type="transmembrane region" description="Helical" evidence="12">
    <location>
        <begin position="730"/>
        <end position="752"/>
    </location>
</feature>
<feature type="compositionally biased region" description="Polar residues" evidence="11">
    <location>
        <begin position="1320"/>
        <end position="1335"/>
    </location>
</feature>
<evidence type="ECO:0000313" key="14">
    <source>
        <dbReference type="EMBL" id="ORZ33057.1"/>
    </source>
</evidence>
<keyword evidence="15" id="KW-1185">Reference proteome</keyword>
<feature type="transmembrane region" description="Helical" evidence="12">
    <location>
        <begin position="1183"/>
        <end position="1208"/>
    </location>
</feature>
<protein>
    <recommendedName>
        <fullName evidence="13">SSD domain-containing protein</fullName>
    </recommendedName>
</protein>
<feature type="transmembrane region" description="Helical" evidence="12">
    <location>
        <begin position="673"/>
        <end position="691"/>
    </location>
</feature>
<dbReference type="InterPro" id="IPR053958">
    <property type="entry name" value="HMGCR/SNAP/NPC1-like_SSD"/>
</dbReference>
<feature type="region of interest" description="Disordered" evidence="11">
    <location>
        <begin position="1394"/>
        <end position="1424"/>
    </location>
</feature>
<feature type="transmembrane region" description="Helical" evidence="12">
    <location>
        <begin position="698"/>
        <end position="718"/>
    </location>
</feature>
<dbReference type="OrthoDB" id="6510177at2759"/>
<keyword evidence="9" id="KW-1015">Disulfide bond</keyword>
<evidence type="ECO:0000256" key="10">
    <source>
        <dbReference type="ARBA" id="ARBA00023180"/>
    </source>
</evidence>
<proteinExistence type="inferred from homology"/>
<feature type="transmembrane region" description="Helical" evidence="12">
    <location>
        <begin position="1144"/>
        <end position="1162"/>
    </location>
</feature>
<feature type="transmembrane region" description="Helical" evidence="12">
    <location>
        <begin position="1220"/>
        <end position="1244"/>
    </location>
</feature>
<dbReference type="STRING" id="765915.A0A1Y2HEP7"/>
<dbReference type="PANTHER" id="PTHR45727">
    <property type="entry name" value="NPC INTRACELLULAR CHOLESTEROL TRANSPORTER 1"/>
    <property type="match status" value="1"/>
</dbReference>
<evidence type="ECO:0000256" key="5">
    <source>
        <dbReference type="ARBA" id="ARBA00022729"/>
    </source>
</evidence>
<feature type="region of interest" description="Disordered" evidence="11">
    <location>
        <begin position="328"/>
        <end position="371"/>
    </location>
</feature>
<evidence type="ECO:0000256" key="11">
    <source>
        <dbReference type="SAM" id="MobiDB-lite"/>
    </source>
</evidence>
<dbReference type="InterPro" id="IPR032190">
    <property type="entry name" value="NPC1_N"/>
</dbReference>
<evidence type="ECO:0000256" key="12">
    <source>
        <dbReference type="SAM" id="Phobius"/>
    </source>
</evidence>
<gene>
    <name evidence="14" type="ORF">BCR44DRAFT_1439021</name>
</gene>
<evidence type="ECO:0000256" key="1">
    <source>
        <dbReference type="ARBA" id="ARBA00004141"/>
    </source>
</evidence>
<feature type="transmembrane region" description="Helical" evidence="12">
    <location>
        <begin position="1090"/>
        <end position="1110"/>
    </location>
</feature>
<comment type="caution">
    <text evidence="14">The sequence shown here is derived from an EMBL/GenBank/DDBJ whole genome shotgun (WGS) entry which is preliminary data.</text>
</comment>